<dbReference type="EC" id="5.6.2.4" evidence="12"/>
<keyword evidence="4 12" id="KW-0547">Nucleotide-binding</keyword>
<feature type="binding site" evidence="12">
    <location>
        <position position="461"/>
    </location>
    <ligand>
        <name>Zn(2+)</name>
        <dbReference type="ChEBI" id="CHEBI:29105"/>
        <label>2</label>
    </ligand>
</feature>
<dbReference type="InterPro" id="IPR040498">
    <property type="entry name" value="PriA_CRR"/>
</dbReference>
<dbReference type="Pfam" id="PF17764">
    <property type="entry name" value="PriA_3primeBD"/>
    <property type="match status" value="1"/>
</dbReference>
<feature type="domain" description="Helicase ATP-binding" evidence="13">
    <location>
        <begin position="204"/>
        <end position="370"/>
    </location>
</feature>
<feature type="binding site" evidence="12">
    <location>
        <position position="431"/>
    </location>
    <ligand>
        <name>Zn(2+)</name>
        <dbReference type="ChEBI" id="CHEBI:29105"/>
        <label>1</label>
    </ligand>
</feature>
<proteinExistence type="inferred from homology"/>
<dbReference type="CDD" id="cd17929">
    <property type="entry name" value="DEXHc_priA"/>
    <property type="match status" value="1"/>
</dbReference>
<organism evidence="14 15">
    <name type="scientific">Rhodobium orientis</name>
    <dbReference type="NCBI Taxonomy" id="34017"/>
    <lineage>
        <taxon>Bacteria</taxon>
        <taxon>Pseudomonadati</taxon>
        <taxon>Pseudomonadota</taxon>
        <taxon>Alphaproteobacteria</taxon>
        <taxon>Hyphomicrobiales</taxon>
        <taxon>Rhodobiaceae</taxon>
        <taxon>Rhodobium</taxon>
    </lineage>
</organism>
<keyword evidence="5 12" id="KW-0378">Hydrolase</keyword>
<evidence type="ECO:0000256" key="8">
    <source>
        <dbReference type="ARBA" id="ARBA00022840"/>
    </source>
</evidence>
<dbReference type="GO" id="GO:0005524">
    <property type="term" value="F:ATP binding"/>
    <property type="evidence" value="ECO:0007669"/>
    <property type="project" value="UniProtKB-UniRule"/>
</dbReference>
<dbReference type="InterPro" id="IPR041236">
    <property type="entry name" value="PriA_C"/>
</dbReference>
<feature type="binding site" evidence="12">
    <location>
        <position position="474"/>
    </location>
    <ligand>
        <name>Zn(2+)</name>
        <dbReference type="ChEBI" id="CHEBI:29105"/>
        <label>1</label>
    </ligand>
</feature>
<dbReference type="NCBIfam" id="NF004070">
    <property type="entry name" value="PRK05580.2-2"/>
    <property type="match status" value="1"/>
</dbReference>
<keyword evidence="7 12" id="KW-0862">Zinc</keyword>
<protein>
    <recommendedName>
        <fullName evidence="12">Replication restart protein PriA</fullName>
    </recommendedName>
    <alternativeName>
        <fullName evidence="12">ATP-dependent DNA helicase PriA</fullName>
        <ecNumber evidence="12">5.6.2.4</ecNumber>
    </alternativeName>
    <alternativeName>
        <fullName evidence="12">DNA 3'-5' helicase PriA</fullName>
    </alternativeName>
</protein>
<evidence type="ECO:0000256" key="6">
    <source>
        <dbReference type="ARBA" id="ARBA00022806"/>
    </source>
</evidence>
<evidence type="ECO:0000256" key="4">
    <source>
        <dbReference type="ARBA" id="ARBA00022741"/>
    </source>
</evidence>
<evidence type="ECO:0000256" key="12">
    <source>
        <dbReference type="HAMAP-Rule" id="MF_00983"/>
    </source>
</evidence>
<dbReference type="InterPro" id="IPR011545">
    <property type="entry name" value="DEAD/DEAH_box_helicase_dom"/>
</dbReference>
<dbReference type="Pfam" id="PF18319">
    <property type="entry name" value="Zn_ribbon_PriA"/>
    <property type="match status" value="1"/>
</dbReference>
<evidence type="ECO:0000256" key="3">
    <source>
        <dbReference type="ARBA" id="ARBA00022723"/>
    </source>
</evidence>
<feature type="binding site" evidence="12">
    <location>
        <position position="440"/>
    </location>
    <ligand>
        <name>Zn(2+)</name>
        <dbReference type="ChEBI" id="CHEBI:29105"/>
        <label>2</label>
    </ligand>
</feature>
<dbReference type="Pfam" id="PF18074">
    <property type="entry name" value="PriA_C"/>
    <property type="match status" value="1"/>
</dbReference>
<dbReference type="Gene3D" id="3.40.1440.60">
    <property type="entry name" value="PriA, 3(prime) DNA-binding domain"/>
    <property type="match status" value="1"/>
</dbReference>
<dbReference type="InterPro" id="IPR042115">
    <property type="entry name" value="PriA_3primeBD_sf"/>
</dbReference>
<name>A0A327JLH4_9HYPH</name>
<reference evidence="14 15" key="1">
    <citation type="submission" date="2017-07" db="EMBL/GenBank/DDBJ databases">
        <title>Draft Genome Sequences of Select Purple Nonsulfur Bacteria.</title>
        <authorList>
            <person name="Lasarre B."/>
            <person name="Mckinlay J.B."/>
        </authorList>
    </citation>
    <scope>NUCLEOTIDE SEQUENCE [LARGE SCALE GENOMIC DNA]</scope>
    <source>
        <strain evidence="14 15">DSM 11290</strain>
    </source>
</reference>
<evidence type="ECO:0000256" key="10">
    <source>
        <dbReference type="ARBA" id="ARBA00023235"/>
    </source>
</evidence>
<feature type="binding site" evidence="12">
    <location>
        <position position="471"/>
    </location>
    <ligand>
        <name>Zn(2+)</name>
        <dbReference type="ChEBI" id="CHEBI:29105"/>
        <label>1</label>
    </ligand>
</feature>
<keyword evidence="15" id="KW-1185">Reference proteome</keyword>
<dbReference type="InterPro" id="IPR014001">
    <property type="entry name" value="Helicase_ATP-bd"/>
</dbReference>
<keyword evidence="9 12" id="KW-0238">DNA-binding</keyword>
<keyword evidence="1 12" id="KW-0639">Primosome</keyword>
<accession>A0A327JLH4</accession>
<dbReference type="GO" id="GO:1990077">
    <property type="term" value="C:primosome complex"/>
    <property type="evidence" value="ECO:0007669"/>
    <property type="project" value="UniProtKB-UniRule"/>
</dbReference>
<dbReference type="GO" id="GO:0043138">
    <property type="term" value="F:3'-5' DNA helicase activity"/>
    <property type="evidence" value="ECO:0007669"/>
    <property type="project" value="UniProtKB-EC"/>
</dbReference>
<dbReference type="NCBIfam" id="TIGR00595">
    <property type="entry name" value="priA"/>
    <property type="match status" value="1"/>
</dbReference>
<feature type="binding site" evidence="12">
    <location>
        <position position="458"/>
    </location>
    <ligand>
        <name>Zn(2+)</name>
        <dbReference type="ChEBI" id="CHEBI:29105"/>
        <label>2</label>
    </ligand>
</feature>
<dbReference type="EMBL" id="NPEV01000034">
    <property type="protein sequence ID" value="RAI26224.1"/>
    <property type="molecule type" value="Genomic_DNA"/>
</dbReference>
<dbReference type="GO" id="GO:0008270">
    <property type="term" value="F:zinc ion binding"/>
    <property type="evidence" value="ECO:0007669"/>
    <property type="project" value="UniProtKB-UniRule"/>
</dbReference>
<dbReference type="GO" id="GO:0006270">
    <property type="term" value="P:DNA replication initiation"/>
    <property type="evidence" value="ECO:0007669"/>
    <property type="project" value="TreeGrafter"/>
</dbReference>
<feature type="binding site" evidence="12">
    <location>
        <position position="443"/>
    </location>
    <ligand>
        <name>Zn(2+)</name>
        <dbReference type="ChEBI" id="CHEBI:29105"/>
        <label>2</label>
    </ligand>
</feature>
<comment type="function">
    <text evidence="12">Initiates the restart of stalled replication forks, which reloads the replicative helicase on sites other than the origin of replication. Recognizes and binds to abandoned replication forks and remodels them to uncover a helicase loading site. Promotes assembly of the primosome at these replication forks.</text>
</comment>
<dbReference type="GO" id="GO:0006302">
    <property type="term" value="P:double-strand break repair"/>
    <property type="evidence" value="ECO:0007669"/>
    <property type="project" value="InterPro"/>
</dbReference>
<comment type="cofactor">
    <cofactor evidence="12">
        <name>Zn(2+)</name>
        <dbReference type="ChEBI" id="CHEBI:29105"/>
    </cofactor>
    <text evidence="12">Binds 2 zinc ions per subunit.</text>
</comment>
<dbReference type="GO" id="GO:0016887">
    <property type="term" value="F:ATP hydrolysis activity"/>
    <property type="evidence" value="ECO:0007669"/>
    <property type="project" value="RHEA"/>
</dbReference>
<keyword evidence="3 12" id="KW-0479">Metal-binding</keyword>
<dbReference type="InterPro" id="IPR005259">
    <property type="entry name" value="PriA"/>
</dbReference>
<evidence type="ECO:0000313" key="14">
    <source>
        <dbReference type="EMBL" id="RAI26224.1"/>
    </source>
</evidence>
<dbReference type="SMART" id="SM00490">
    <property type="entry name" value="HELICc"/>
    <property type="match status" value="1"/>
</dbReference>
<keyword evidence="2 12" id="KW-0235">DNA replication</keyword>
<dbReference type="FunFam" id="3.40.50.300:FF:000489">
    <property type="entry name" value="Primosome assembly protein PriA"/>
    <property type="match status" value="1"/>
</dbReference>
<dbReference type="AlphaFoldDB" id="A0A327JLH4"/>
<comment type="catalytic activity">
    <reaction evidence="11 12">
        <text>ATP + H2O = ADP + phosphate + H(+)</text>
        <dbReference type="Rhea" id="RHEA:13065"/>
        <dbReference type="ChEBI" id="CHEBI:15377"/>
        <dbReference type="ChEBI" id="CHEBI:15378"/>
        <dbReference type="ChEBI" id="CHEBI:30616"/>
        <dbReference type="ChEBI" id="CHEBI:43474"/>
        <dbReference type="ChEBI" id="CHEBI:456216"/>
        <dbReference type="EC" id="5.6.2.4"/>
    </reaction>
</comment>
<dbReference type="Gene3D" id="3.40.50.300">
    <property type="entry name" value="P-loop containing nucleotide triphosphate hydrolases"/>
    <property type="match status" value="2"/>
</dbReference>
<keyword evidence="10 12" id="KW-0413">Isomerase</keyword>
<evidence type="ECO:0000313" key="15">
    <source>
        <dbReference type="Proteomes" id="UP000249299"/>
    </source>
</evidence>
<keyword evidence="8 12" id="KW-0067">ATP-binding</keyword>
<evidence type="ECO:0000256" key="9">
    <source>
        <dbReference type="ARBA" id="ARBA00023125"/>
    </source>
</evidence>
<comment type="subunit">
    <text evidence="12">Component of the replication restart primosome.</text>
</comment>
<comment type="caution">
    <text evidence="14">The sequence shown here is derived from an EMBL/GenBank/DDBJ whole genome shotgun (WGS) entry which is preliminary data.</text>
</comment>
<evidence type="ECO:0000256" key="11">
    <source>
        <dbReference type="ARBA" id="ARBA00048988"/>
    </source>
</evidence>
<comment type="similarity">
    <text evidence="12">Belongs to the helicase family. PriA subfamily.</text>
</comment>
<dbReference type="InterPro" id="IPR041222">
    <property type="entry name" value="PriA_3primeBD"/>
</dbReference>
<feature type="binding site" evidence="12">
    <location>
        <position position="434"/>
    </location>
    <ligand>
        <name>Zn(2+)</name>
        <dbReference type="ChEBI" id="CHEBI:29105"/>
        <label>1</label>
    </ligand>
</feature>
<dbReference type="Proteomes" id="UP000249299">
    <property type="component" value="Unassembled WGS sequence"/>
</dbReference>
<evidence type="ECO:0000256" key="1">
    <source>
        <dbReference type="ARBA" id="ARBA00022515"/>
    </source>
</evidence>
<dbReference type="HAMAP" id="MF_00983">
    <property type="entry name" value="PriA"/>
    <property type="match status" value="1"/>
</dbReference>
<dbReference type="InterPro" id="IPR027417">
    <property type="entry name" value="P-loop_NTPase"/>
</dbReference>
<dbReference type="PROSITE" id="PS51192">
    <property type="entry name" value="HELICASE_ATP_BIND_1"/>
    <property type="match status" value="1"/>
</dbReference>
<dbReference type="OrthoDB" id="9759544at2"/>
<keyword evidence="6 12" id="KW-0347">Helicase</keyword>
<dbReference type="GO" id="GO:0006310">
    <property type="term" value="P:DNA recombination"/>
    <property type="evidence" value="ECO:0007669"/>
    <property type="project" value="InterPro"/>
</dbReference>
<comment type="catalytic activity">
    <reaction evidence="12">
        <text>Couples ATP hydrolysis with the unwinding of duplex DNA by translocating in the 3'-5' direction.</text>
        <dbReference type="EC" id="5.6.2.4"/>
    </reaction>
</comment>
<dbReference type="PANTHER" id="PTHR30580">
    <property type="entry name" value="PRIMOSOMAL PROTEIN N"/>
    <property type="match status" value="1"/>
</dbReference>
<evidence type="ECO:0000256" key="5">
    <source>
        <dbReference type="ARBA" id="ARBA00022801"/>
    </source>
</evidence>
<dbReference type="SUPFAM" id="SSF52540">
    <property type="entry name" value="P-loop containing nucleoside triphosphate hydrolases"/>
    <property type="match status" value="2"/>
</dbReference>
<dbReference type="PANTHER" id="PTHR30580:SF0">
    <property type="entry name" value="PRIMOSOMAL PROTEIN N"/>
    <property type="match status" value="1"/>
</dbReference>
<dbReference type="Pfam" id="PF00270">
    <property type="entry name" value="DEAD"/>
    <property type="match status" value="1"/>
</dbReference>
<gene>
    <name evidence="12" type="primary">priA</name>
    <name evidence="14" type="ORF">CH339_15175</name>
</gene>
<evidence type="ECO:0000259" key="13">
    <source>
        <dbReference type="PROSITE" id="PS51192"/>
    </source>
</evidence>
<dbReference type="SMART" id="SM00487">
    <property type="entry name" value="DEXDc"/>
    <property type="match status" value="1"/>
</dbReference>
<evidence type="ECO:0000256" key="7">
    <source>
        <dbReference type="ARBA" id="ARBA00022833"/>
    </source>
</evidence>
<dbReference type="GO" id="GO:0003677">
    <property type="term" value="F:DNA binding"/>
    <property type="evidence" value="ECO:0007669"/>
    <property type="project" value="UniProtKB-UniRule"/>
</dbReference>
<evidence type="ECO:0000256" key="2">
    <source>
        <dbReference type="ARBA" id="ARBA00022705"/>
    </source>
</evidence>
<dbReference type="GO" id="GO:0006269">
    <property type="term" value="P:DNA replication, synthesis of primer"/>
    <property type="evidence" value="ECO:0007669"/>
    <property type="project" value="UniProtKB-KW"/>
</dbReference>
<sequence length="723" mass="78491">MPVLVPVAVETAYSYRVPAGTRLEPGTIVQIPLGNRQVVGAVWEPGIWEGGGGKPVDPSKLREILHVFDVPPIDGRMRRFIDWVARWTMAPPGMVLRMVLRVPEALEPEPPLKGVRLAGAPPERMTKARARVLDLFEENPSWSKTGLATAAGVSPGVVDGLIDAGTLGIVPLPAAPPAPVPEADWNRRDLSPAQMAAAEDITATVAERRFSVTLLDGVTGAGKTEVYFEAVAEALRRGRQALVLLPEIALTSEFLQRFEERFGCRPGEWHSDVPPKQRVRLWRGVIDGSVRVVVGARSALFLPFPELGLIVVDEEHDPAYKQDDRVAYHARDMAVVRGHIAGFPVILSSATPSIETRHNADTGRYRRIELPDRASGAALPDIHAIDMRRGGPTRGRWLAPALTRAVGEALARDEQALLFLNRRGYAPLTLCRSCGHRFECPDCSAWLVEHRFRSVLTCHHCGFSMPTPEACPSCGDVDSLTACGPGVERIAEEAAADFPDARIIVLSSDMPGGTRRLRAELKAIAGGEGDIIIGTQLVAKGHNFPKLKVVGVVDADLGLSTADPRAAERTFQLISQVTGRAGRKDGAGVGYLQTYMPDHPVMRALVSGDRESFYATELEARERSAMPPFARLASLLVTGPDRPLTEGFARELARAAPHQDGVHVLGPADPPLAVIRGRHRQRLLVHADRAADIQAYLHRWLAAGPVPKKGVRLAIDVEPLSFM</sequence>
<dbReference type="InterPro" id="IPR001650">
    <property type="entry name" value="Helicase_C-like"/>
</dbReference>